<dbReference type="SMART" id="SM00225">
    <property type="entry name" value="BTB"/>
    <property type="match status" value="2"/>
</dbReference>
<feature type="domain" description="BTB" evidence="5">
    <location>
        <begin position="581"/>
        <end position="648"/>
    </location>
</feature>
<evidence type="ECO:0000256" key="3">
    <source>
        <dbReference type="ARBA" id="ARBA00023043"/>
    </source>
</evidence>
<feature type="domain" description="Rab-GAP TBC" evidence="4">
    <location>
        <begin position="116"/>
        <end position="307"/>
    </location>
</feature>
<keyword evidence="7" id="KW-1185">Reference proteome</keyword>
<dbReference type="Pfam" id="PF00566">
    <property type="entry name" value="RabGAP-TBC"/>
    <property type="match status" value="1"/>
</dbReference>
<gene>
    <name evidence="6" type="ORF">V6N11_012068</name>
</gene>
<evidence type="ECO:0000313" key="6">
    <source>
        <dbReference type="EMBL" id="KAK8997510.1"/>
    </source>
</evidence>
<dbReference type="InterPro" id="IPR002110">
    <property type="entry name" value="Ankyrin_rpt"/>
</dbReference>
<organism evidence="6 7">
    <name type="scientific">Hibiscus sabdariffa</name>
    <name type="common">roselle</name>
    <dbReference type="NCBI Taxonomy" id="183260"/>
    <lineage>
        <taxon>Eukaryota</taxon>
        <taxon>Viridiplantae</taxon>
        <taxon>Streptophyta</taxon>
        <taxon>Embryophyta</taxon>
        <taxon>Tracheophyta</taxon>
        <taxon>Spermatophyta</taxon>
        <taxon>Magnoliopsida</taxon>
        <taxon>eudicotyledons</taxon>
        <taxon>Gunneridae</taxon>
        <taxon>Pentapetalae</taxon>
        <taxon>rosids</taxon>
        <taxon>malvids</taxon>
        <taxon>Malvales</taxon>
        <taxon>Malvaceae</taxon>
        <taxon>Malvoideae</taxon>
        <taxon>Hibiscus</taxon>
    </lineage>
</organism>
<dbReference type="Gene3D" id="1.10.10.750">
    <property type="entry name" value="Ypt/Rab-GAP domain of gyp1p, domain 1"/>
    <property type="match status" value="1"/>
</dbReference>
<proteinExistence type="predicted"/>
<evidence type="ECO:0000259" key="5">
    <source>
        <dbReference type="PROSITE" id="PS50097"/>
    </source>
</evidence>
<dbReference type="CDD" id="cd18186">
    <property type="entry name" value="BTB_POZ_ZBTB_KLHL-like"/>
    <property type="match status" value="1"/>
</dbReference>
<dbReference type="SUPFAM" id="SSF48403">
    <property type="entry name" value="Ankyrin repeat"/>
    <property type="match status" value="1"/>
</dbReference>
<sequence>MHGTQSKRDLALEFQAQFPILRPSIHARRANLTVKFQDLYGFTVEGNVDDVNVMNEVREKVRQQGRVWWALEASKGVDWYLQPQVSSTSEGIVLKSSLKISALANSITLKKLIRKGIPPVLRPKIWFSLSGAAKKKSTVPESYYNDLTKAVEGKVTPATRQIDHDLPRTFPGHPWLDTPQGHAALRRVLVGYSFRDSDVGYCQGLNYVAALLLLVMKTEEDAFWMLAVLLENVLVNDCYTNNLSGCHVEQRVFKDLLAKKCPRIAAHLEALEFDVSLVATEWFLCLFSKSLPSETTLRVWDVLFHEGAKVLFHAALAIFKMKEENLLLTHQVGDVIDILQRTTHQLFDPDELLTVAFDKIGFMTTSTISKQRKKQEPETAVVRPSLYMEHGSVAQMLKNMKLMPLCQGQGSAANPDSSELDDIDLDASDFNASVPLKKVPNGDIFEASRAGDVDRLRYILESGVNVNARDNWDSVALYYACLAGHLDAARMLLENGAICSEHTFDGDRCHYAALNLKVRKLLKAFEARPPPLGPLQTALRDTFLSCEANRGFLDQATESGLHFQVSGFALNGVSSSYIFPPDVVFFVQGRPIEAHRVILSSRSPFFRRKFETDWKDRNEVRFSREKLSYPALYSLIHFFYSDRLEVSVDDMEDLVRICKVCKCESLQRILEKELIHQKYAEYKALRDVDNSQKRFILQGVSLPEEDRLPAALHRILQISLAKSSKENGLDIGVDSLLPCVGAVQLSDTPYDLADICVRVDKRVFRCHQVVLASRSEYFKTRLSRMKEFHEGKDPLPSDTLPCLEEHDLSAEAFEKMIEYMYTDGLTDIDPDQAEEMFDAASRYLLFPLKRAVADVLLPHLEMVSPAELCHWLILSDMYGVLKIREHCLDTIACNFETFADTCEFRAMLLTLPPPSGDSSLRTTAPSAPGAVINTDQANLLDDLREKWLEAEGAELDERDESALRFDKRLEMLMVVAEQEKSLPSTADGHDYVT</sequence>
<dbReference type="Gene3D" id="1.25.40.20">
    <property type="entry name" value="Ankyrin repeat-containing domain"/>
    <property type="match status" value="1"/>
</dbReference>
<dbReference type="PANTHER" id="PTHR46231">
    <property type="entry name" value="ANKYRIN REPEAT AND BTB/POZ DOMAIN-CONTAINING PROTEIN 1"/>
    <property type="match status" value="1"/>
</dbReference>
<dbReference type="PROSITE" id="PS50086">
    <property type="entry name" value="TBC_RABGAP"/>
    <property type="match status" value="1"/>
</dbReference>
<dbReference type="Gene3D" id="1.10.8.270">
    <property type="entry name" value="putative rabgap domain of human tbc1 domain family member 14 like domains"/>
    <property type="match status" value="1"/>
</dbReference>
<dbReference type="InterPro" id="IPR036770">
    <property type="entry name" value="Ankyrin_rpt-contain_sf"/>
</dbReference>
<keyword evidence="3" id="KW-0040">ANK repeat</keyword>
<dbReference type="Pfam" id="PF00651">
    <property type="entry name" value="BTB"/>
    <property type="match status" value="2"/>
</dbReference>
<dbReference type="PROSITE" id="PS50097">
    <property type="entry name" value="BTB"/>
    <property type="match status" value="2"/>
</dbReference>
<dbReference type="Gene3D" id="3.30.710.10">
    <property type="entry name" value="Potassium Channel Kv1.1, Chain A"/>
    <property type="match status" value="2"/>
</dbReference>
<dbReference type="SUPFAM" id="SSF54695">
    <property type="entry name" value="POZ domain"/>
    <property type="match status" value="2"/>
</dbReference>
<dbReference type="InterPro" id="IPR000210">
    <property type="entry name" value="BTB/POZ_dom"/>
</dbReference>
<evidence type="ECO:0000259" key="4">
    <source>
        <dbReference type="PROSITE" id="PS50086"/>
    </source>
</evidence>
<protein>
    <submittedName>
        <fullName evidence="6">Uncharacterized protein</fullName>
    </submittedName>
</protein>
<dbReference type="InterPro" id="IPR035969">
    <property type="entry name" value="Rab-GAP_TBC_sf"/>
</dbReference>
<dbReference type="EMBL" id="JBBPBN010000042">
    <property type="protein sequence ID" value="KAK8997510.1"/>
    <property type="molecule type" value="Genomic_DNA"/>
</dbReference>
<name>A0ABR2QA19_9ROSI</name>
<accession>A0ABR2QA19</accession>
<dbReference type="PANTHER" id="PTHR46231:SF1">
    <property type="entry name" value="ANKYRIN REPEAT AND BTB_POZ DOMAIN-CONTAINING PROTEIN 1"/>
    <property type="match status" value="1"/>
</dbReference>
<dbReference type="Pfam" id="PF13637">
    <property type="entry name" value="Ank_4"/>
    <property type="match status" value="1"/>
</dbReference>
<evidence type="ECO:0000256" key="1">
    <source>
        <dbReference type="ARBA" id="ARBA00004906"/>
    </source>
</evidence>
<dbReference type="SUPFAM" id="SSF47923">
    <property type="entry name" value="Ypt/Rab-GAP domain of gyp1p"/>
    <property type="match status" value="2"/>
</dbReference>
<feature type="domain" description="BTB" evidence="5">
    <location>
        <begin position="753"/>
        <end position="829"/>
    </location>
</feature>
<dbReference type="Proteomes" id="UP001396334">
    <property type="component" value="Unassembled WGS sequence"/>
</dbReference>
<dbReference type="InterPro" id="IPR000195">
    <property type="entry name" value="Rab-GAP-TBC_dom"/>
</dbReference>
<dbReference type="InterPro" id="IPR044515">
    <property type="entry name" value="ABTB1"/>
</dbReference>
<evidence type="ECO:0000256" key="2">
    <source>
        <dbReference type="ARBA" id="ARBA00022737"/>
    </source>
</evidence>
<comment type="pathway">
    <text evidence="1">Protein modification; protein ubiquitination.</text>
</comment>
<dbReference type="Gene3D" id="1.10.472.80">
    <property type="entry name" value="Ypt/Rab-GAP domain of gyp1p, domain 3"/>
    <property type="match status" value="1"/>
</dbReference>
<comment type="caution">
    <text evidence="6">The sequence shown here is derived from an EMBL/GenBank/DDBJ whole genome shotgun (WGS) entry which is preliminary data.</text>
</comment>
<dbReference type="InterPro" id="IPR011333">
    <property type="entry name" value="SKP1/BTB/POZ_sf"/>
</dbReference>
<dbReference type="SMART" id="SM00164">
    <property type="entry name" value="TBC"/>
    <property type="match status" value="1"/>
</dbReference>
<evidence type="ECO:0000313" key="7">
    <source>
        <dbReference type="Proteomes" id="UP001396334"/>
    </source>
</evidence>
<reference evidence="6 7" key="1">
    <citation type="journal article" date="2024" name="G3 (Bethesda)">
        <title>Genome assembly of Hibiscus sabdariffa L. provides insights into metabolisms of medicinal natural products.</title>
        <authorList>
            <person name="Kim T."/>
        </authorList>
    </citation>
    <scope>NUCLEOTIDE SEQUENCE [LARGE SCALE GENOMIC DNA]</scope>
    <source>
        <strain evidence="6">TK-2024</strain>
        <tissue evidence="6">Old leaves</tissue>
    </source>
</reference>
<keyword evidence="2" id="KW-0677">Repeat</keyword>